<dbReference type="SUPFAM" id="SSF53756">
    <property type="entry name" value="UDP-Glycosyltransferase/glycogen phosphorylase"/>
    <property type="match status" value="1"/>
</dbReference>
<keyword evidence="5" id="KW-1185">Reference proteome</keyword>
<name>A0A238LHZ0_9RHOB</name>
<dbReference type="InterPro" id="IPR001296">
    <property type="entry name" value="Glyco_trans_1"/>
</dbReference>
<keyword evidence="1 4" id="KW-0328">Glycosyltransferase</keyword>
<sequence>MTEPSSPAIRALLIAPHISRQSTGEGFVAFKWAEALSSKLALTVLALQSPTHDPLQDQLPEAKVVTWPDPKILVGKRFRAMVKPDWFFFAAKVKGYLAKNPEAFDIGHQIMPLAPRYASPFRHFKMPYVIGPLGGSLPTPAGFKSEMGKPVWYTRLRALDDLRLRFDPGLRQSYSGAALVAGVAPYVEEKLRSIPLQRYENILELGIDTLPELSPKPATGAGLKLLHVGRGVRTKGLREVIRAMAQLKDLSDISLTSAGEGEEIAFCKQEAARLGVADRVRFLGLIPRAEVDELYKEADIFVFPSFREPTGGVLYEAMGWGLPIIAAATGGPNWIVDDTTGLKVPVETPEQLARDVAEAIRTLATDPELRRSMGDAGRAKLAKEGFWDQKAAALVGHYRSVLGRSDGSPEDEK</sequence>
<dbReference type="Pfam" id="PF00534">
    <property type="entry name" value="Glycos_transf_1"/>
    <property type="match status" value="1"/>
</dbReference>
<feature type="domain" description="Glycosyl transferase family 1" evidence="3">
    <location>
        <begin position="224"/>
        <end position="379"/>
    </location>
</feature>
<dbReference type="RefSeq" id="WP_093993488.1">
    <property type="nucleotide sequence ID" value="NZ_FXZK01000008.1"/>
</dbReference>
<evidence type="ECO:0000313" key="4">
    <source>
        <dbReference type="EMBL" id="SMY09299.1"/>
    </source>
</evidence>
<evidence type="ECO:0000256" key="2">
    <source>
        <dbReference type="ARBA" id="ARBA00022679"/>
    </source>
</evidence>
<gene>
    <name evidence="4" type="primary">kanF</name>
    <name evidence="4" type="ORF">LOM8899_03464</name>
</gene>
<protein>
    <submittedName>
        <fullName evidence="4">2-deoxystreptamine glucosyltransferase</fullName>
        <ecNumber evidence="4">2.4.1.284</ecNumber>
    </submittedName>
</protein>
<dbReference type="CDD" id="cd03801">
    <property type="entry name" value="GT4_PimA-like"/>
    <property type="match status" value="1"/>
</dbReference>
<dbReference type="PANTHER" id="PTHR12526">
    <property type="entry name" value="GLYCOSYLTRANSFERASE"/>
    <property type="match status" value="1"/>
</dbReference>
<organism evidence="4 5">
    <name type="scientific">Flavimaricola marinus</name>
    <dbReference type="NCBI Taxonomy" id="1819565"/>
    <lineage>
        <taxon>Bacteria</taxon>
        <taxon>Pseudomonadati</taxon>
        <taxon>Pseudomonadota</taxon>
        <taxon>Alphaproteobacteria</taxon>
        <taxon>Rhodobacterales</taxon>
        <taxon>Paracoccaceae</taxon>
        <taxon>Flavimaricola</taxon>
    </lineage>
</organism>
<accession>A0A238LHZ0</accession>
<dbReference type="OrthoDB" id="9790710at2"/>
<evidence type="ECO:0000259" key="3">
    <source>
        <dbReference type="Pfam" id="PF00534"/>
    </source>
</evidence>
<proteinExistence type="predicted"/>
<dbReference type="AlphaFoldDB" id="A0A238LHZ0"/>
<dbReference type="EC" id="2.4.1.284" evidence="4"/>
<dbReference type="GO" id="GO:0102318">
    <property type="term" value="F:2-deoxystreptamine glucosyltransferase activity"/>
    <property type="evidence" value="ECO:0007669"/>
    <property type="project" value="UniProtKB-EC"/>
</dbReference>
<dbReference type="Proteomes" id="UP000201613">
    <property type="component" value="Unassembled WGS sequence"/>
</dbReference>
<dbReference type="EMBL" id="FXZK01000008">
    <property type="protein sequence ID" value="SMY09299.1"/>
    <property type="molecule type" value="Genomic_DNA"/>
</dbReference>
<keyword evidence="2 4" id="KW-0808">Transferase</keyword>
<dbReference type="Gene3D" id="3.40.50.2000">
    <property type="entry name" value="Glycogen Phosphorylase B"/>
    <property type="match status" value="2"/>
</dbReference>
<dbReference type="PANTHER" id="PTHR12526:SF510">
    <property type="entry name" value="D-INOSITOL 3-PHOSPHATE GLYCOSYLTRANSFERASE"/>
    <property type="match status" value="1"/>
</dbReference>
<evidence type="ECO:0000256" key="1">
    <source>
        <dbReference type="ARBA" id="ARBA00022676"/>
    </source>
</evidence>
<evidence type="ECO:0000313" key="5">
    <source>
        <dbReference type="Proteomes" id="UP000201613"/>
    </source>
</evidence>
<reference evidence="4 5" key="1">
    <citation type="submission" date="2017-05" db="EMBL/GenBank/DDBJ databases">
        <authorList>
            <person name="Song R."/>
            <person name="Chenine A.L."/>
            <person name="Ruprecht R.M."/>
        </authorList>
    </citation>
    <scope>NUCLEOTIDE SEQUENCE [LARGE SCALE GENOMIC DNA]</scope>
    <source>
        <strain evidence="4 5">CECT 8899</strain>
    </source>
</reference>